<reference evidence="2 3" key="1">
    <citation type="submission" date="2024-06" db="EMBL/GenBank/DDBJ databases">
        <title>A chromosome level genome sequence of Diviner's sage (Salvia divinorum).</title>
        <authorList>
            <person name="Ford S.A."/>
            <person name="Ro D.-K."/>
            <person name="Ness R.W."/>
            <person name="Phillips M.A."/>
        </authorList>
    </citation>
    <scope>NUCLEOTIDE SEQUENCE [LARGE SCALE GENOMIC DNA]</scope>
    <source>
        <strain evidence="2">SAF-2024a</strain>
        <tissue evidence="2">Leaf</tissue>
    </source>
</reference>
<gene>
    <name evidence="2" type="ORF">AAHA92_01953</name>
</gene>
<comment type="caution">
    <text evidence="2">The sequence shown here is derived from an EMBL/GenBank/DDBJ whole genome shotgun (WGS) entry which is preliminary data.</text>
</comment>
<accession>A0ABD1IC97</accession>
<dbReference type="Pfam" id="PF06127">
    <property type="entry name" value="Mpo1-like"/>
    <property type="match status" value="1"/>
</dbReference>
<dbReference type="EMBL" id="JBEAFC010000002">
    <property type="protein sequence ID" value="KAL1566331.1"/>
    <property type="molecule type" value="Genomic_DNA"/>
</dbReference>
<feature type="transmembrane region" description="Helical" evidence="1">
    <location>
        <begin position="145"/>
        <end position="165"/>
    </location>
</feature>
<dbReference type="InterPro" id="IPR009305">
    <property type="entry name" value="Mpo1-like"/>
</dbReference>
<name>A0ABD1IC97_SALDI</name>
<dbReference type="PANTHER" id="PTHR28026:SF9">
    <property type="entry name" value="2-HYDROXY-PALMITIC ACID DIOXYGENASE MPO1"/>
    <property type="match status" value="1"/>
</dbReference>
<feature type="transmembrane region" description="Helical" evidence="1">
    <location>
        <begin position="84"/>
        <end position="102"/>
    </location>
</feature>
<feature type="transmembrane region" description="Helical" evidence="1">
    <location>
        <begin position="20"/>
        <end position="43"/>
    </location>
</feature>
<dbReference type="PANTHER" id="PTHR28026">
    <property type="entry name" value="DUF962 DOMAIN PROTEIN (AFU_ORTHOLOGUE AFUA_8G05310)"/>
    <property type="match status" value="1"/>
</dbReference>
<feature type="transmembrane region" description="Helical" evidence="1">
    <location>
        <begin position="55"/>
        <end position="78"/>
    </location>
</feature>
<keyword evidence="1" id="KW-0812">Transmembrane</keyword>
<evidence type="ECO:0000313" key="3">
    <source>
        <dbReference type="Proteomes" id="UP001567538"/>
    </source>
</evidence>
<protein>
    <submittedName>
        <fullName evidence="2">2-hydroxy-palmitic acid dioxygenase MPO1-like</fullName>
    </submittedName>
</protein>
<dbReference type="Proteomes" id="UP001567538">
    <property type="component" value="Unassembled WGS sequence"/>
</dbReference>
<dbReference type="AlphaFoldDB" id="A0ABD1IC97"/>
<organism evidence="2 3">
    <name type="scientific">Salvia divinorum</name>
    <name type="common">Maria pastora</name>
    <name type="synonym">Diviner's sage</name>
    <dbReference type="NCBI Taxonomy" id="28513"/>
    <lineage>
        <taxon>Eukaryota</taxon>
        <taxon>Viridiplantae</taxon>
        <taxon>Streptophyta</taxon>
        <taxon>Embryophyta</taxon>
        <taxon>Tracheophyta</taxon>
        <taxon>Spermatophyta</taxon>
        <taxon>Magnoliopsida</taxon>
        <taxon>eudicotyledons</taxon>
        <taxon>Gunneridae</taxon>
        <taxon>Pentapetalae</taxon>
        <taxon>asterids</taxon>
        <taxon>lamiids</taxon>
        <taxon>Lamiales</taxon>
        <taxon>Lamiaceae</taxon>
        <taxon>Nepetoideae</taxon>
        <taxon>Mentheae</taxon>
        <taxon>Salviinae</taxon>
        <taxon>Salvia</taxon>
        <taxon>Salvia subgen. Calosphace</taxon>
    </lineage>
</organism>
<keyword evidence="1" id="KW-1133">Transmembrane helix</keyword>
<evidence type="ECO:0000313" key="2">
    <source>
        <dbReference type="EMBL" id="KAL1566331.1"/>
    </source>
</evidence>
<keyword evidence="1" id="KW-0472">Membrane</keyword>
<proteinExistence type="predicted"/>
<sequence>MGMFDLEEQFSFYGAYHNNPINIALHMVFVWPILFTALLLLNFTPPLFAQSPIHLLGQSFLVLNYGFLYTLVYALYYVSLDKKAGSLAAFMCFLCWAGSSFLGHRLGFALGWKVVLASQLLCWTGQFIGHGVFEKRAPALLDNLAQAFLMAPFFVLLEALQYAFGYEPCPGFHARVQAKVDAEIRAWKESKNKKIS</sequence>
<keyword evidence="3" id="KW-1185">Reference proteome</keyword>
<evidence type="ECO:0000256" key="1">
    <source>
        <dbReference type="SAM" id="Phobius"/>
    </source>
</evidence>